<feature type="compositionally biased region" description="Polar residues" evidence="11">
    <location>
        <begin position="25"/>
        <end position="34"/>
    </location>
</feature>
<keyword evidence="5 10" id="KW-0653">Protein transport</keyword>
<dbReference type="SMART" id="SM01087">
    <property type="entry name" value="COG6"/>
    <property type="match status" value="1"/>
</dbReference>
<dbReference type="InterPro" id="IPR010490">
    <property type="entry name" value="COG6"/>
</dbReference>
<dbReference type="GO" id="GO:0017119">
    <property type="term" value="C:Golgi transport complex"/>
    <property type="evidence" value="ECO:0007669"/>
    <property type="project" value="UniProtKB-UniRule"/>
</dbReference>
<evidence type="ECO:0000256" key="3">
    <source>
        <dbReference type="ARBA" id="ARBA00020973"/>
    </source>
</evidence>
<keyword evidence="4 10" id="KW-0813">Transport</keyword>
<comment type="subcellular location">
    <subcellularLocation>
        <location evidence="1 10">Golgi apparatus membrane</location>
        <topology evidence="1 10">Peripheral membrane protein</topology>
    </subcellularLocation>
</comment>
<dbReference type="PANTHER" id="PTHR21506:SF0">
    <property type="entry name" value="CONSERVED OLIGOMERIC GOLGI COMPLEX SUBUNIT 6"/>
    <property type="match status" value="1"/>
</dbReference>
<dbReference type="GO" id="GO:0000139">
    <property type="term" value="C:Golgi membrane"/>
    <property type="evidence" value="ECO:0007669"/>
    <property type="project" value="UniProtKB-SubCell"/>
</dbReference>
<comment type="subunit">
    <text evidence="10">Component of the conserved oligomeric Golgi complex.</text>
</comment>
<feature type="domain" description="Conserved Oligomeric Golgi complex subunit 6 C-terminal" evidence="13">
    <location>
        <begin position="261"/>
        <end position="747"/>
    </location>
</feature>
<evidence type="ECO:0000313" key="15">
    <source>
        <dbReference type="Proteomes" id="UP000772434"/>
    </source>
</evidence>
<dbReference type="GO" id="GO:0015031">
    <property type="term" value="P:protein transport"/>
    <property type="evidence" value="ECO:0007669"/>
    <property type="project" value="UniProtKB-KW"/>
</dbReference>
<feature type="compositionally biased region" description="Low complexity" evidence="11">
    <location>
        <begin position="7"/>
        <end position="16"/>
    </location>
</feature>
<evidence type="ECO:0000256" key="1">
    <source>
        <dbReference type="ARBA" id="ARBA00004395"/>
    </source>
</evidence>
<evidence type="ECO:0000256" key="8">
    <source>
        <dbReference type="ARBA" id="ARBA00031348"/>
    </source>
</evidence>
<evidence type="ECO:0000256" key="2">
    <source>
        <dbReference type="ARBA" id="ARBA00011023"/>
    </source>
</evidence>
<feature type="domain" description="Conserved oligomeric complex COG6 N-terminal" evidence="12">
    <location>
        <begin position="122"/>
        <end position="226"/>
    </location>
</feature>
<evidence type="ECO:0000256" key="5">
    <source>
        <dbReference type="ARBA" id="ARBA00022927"/>
    </source>
</evidence>
<accession>A0A9P5P4Z1</accession>
<evidence type="ECO:0000256" key="10">
    <source>
        <dbReference type="RuleBase" id="RU365075"/>
    </source>
</evidence>
<dbReference type="Pfam" id="PF06419">
    <property type="entry name" value="COG6_N"/>
    <property type="match status" value="1"/>
</dbReference>
<dbReference type="Pfam" id="PF20653">
    <property type="entry name" value="COG6_C"/>
    <property type="match status" value="1"/>
</dbReference>
<keyword evidence="6 10" id="KW-0333">Golgi apparatus</keyword>
<dbReference type="InterPro" id="IPR048368">
    <property type="entry name" value="COG6_N"/>
</dbReference>
<gene>
    <name evidence="14" type="ORF">BDP27DRAFT_1434969</name>
</gene>
<feature type="region of interest" description="Disordered" evidence="11">
    <location>
        <begin position="532"/>
        <end position="557"/>
    </location>
</feature>
<evidence type="ECO:0000256" key="6">
    <source>
        <dbReference type="ARBA" id="ARBA00023034"/>
    </source>
</evidence>
<evidence type="ECO:0000313" key="14">
    <source>
        <dbReference type="EMBL" id="KAF9042684.1"/>
    </source>
</evidence>
<dbReference type="InterPro" id="IPR048369">
    <property type="entry name" value="COG6_C"/>
</dbReference>
<keyword evidence="7 10" id="KW-0472">Membrane</keyword>
<evidence type="ECO:0000256" key="7">
    <source>
        <dbReference type="ARBA" id="ARBA00023136"/>
    </source>
</evidence>
<dbReference type="EMBL" id="JADNRY010000542">
    <property type="protein sequence ID" value="KAF9042684.1"/>
    <property type="molecule type" value="Genomic_DNA"/>
</dbReference>
<dbReference type="OrthoDB" id="272987at2759"/>
<comment type="caution">
    <text evidence="14">The sequence shown here is derived from an EMBL/GenBank/DDBJ whole genome shotgun (WGS) entry which is preliminary data.</text>
</comment>
<comment type="function">
    <text evidence="9">Acts as a component of the peripheral membrane COG complex that is involved in intra-Golgi protein trafficking. COG is located at the cis-Golgi, and regulates tethering of retrograde intra-Golgi vesicles and possibly a number of other membrane trafficking events.</text>
</comment>
<dbReference type="PANTHER" id="PTHR21506">
    <property type="entry name" value="COMPONENT OF OLIGOMERIC GOLGI COMPLEX 6"/>
    <property type="match status" value="1"/>
</dbReference>
<comment type="similarity">
    <text evidence="2 10">Belongs to the COG6 family.</text>
</comment>
<evidence type="ECO:0000256" key="4">
    <source>
        <dbReference type="ARBA" id="ARBA00022448"/>
    </source>
</evidence>
<keyword evidence="15" id="KW-1185">Reference proteome</keyword>
<evidence type="ECO:0000259" key="12">
    <source>
        <dbReference type="Pfam" id="PF06419"/>
    </source>
</evidence>
<evidence type="ECO:0000259" key="13">
    <source>
        <dbReference type="Pfam" id="PF20653"/>
    </source>
</evidence>
<evidence type="ECO:0000256" key="11">
    <source>
        <dbReference type="SAM" id="MobiDB-lite"/>
    </source>
</evidence>
<sequence>MSRPTFSHANSSSSLSSERRPSGSLAPQSRNPVSSRLYKVLGTNYDDESTREALQTISELYASGNLSNLSSNDSNLKNKELYNGTNGLFSGDDEDDIEEDEKYVQSSPGTSEFKENTPGEAAMKARKNLKRDMELKLAEGSRHFLKVLSEVDEKLAALQTHVTSMHLSCDEAEKQLQLTHEASQSLLERAGNLREERQEVESQKSIVSLFLKRFTLSEEETEALTSRDVPVGKRFFQAMDKTEQIREDCQVLMAGEDGPTQAGKDIMASTASHLEQGYEKIFRWCSYEFLQIGRDSQLEVSTTMREGVRRLRKRPELLNESLASLSLTRQTTLTSSFITALTRGGPSGLPRPIELHAHDPLRYIGDMLAWVHQAIAAEREFLEALFDMKDDMRMVGSAREFVEKENMSQEEEWTRDLMDAAVGKVCVPLKVRVQQTIRSQESAIMSYKIANLLQFYRMTMTKTIGHDAVLSLTLNEITDLAYKYFFGSIEAQCRSLARANLELDDTSLTPPIPILDHVQILREIMAVYQSSLGDDDEPDISETPRPSGNESGIKPERKLHPAESGFLKIGDIMVQPAVDLCLNAAEGKKRLRPGWDKDVFVLNCLSYLLSVLEPFGFTRSQREMIQATIDSQVEELTEEHYHNIMNDAGIDEIAFLCEHHDGSEPLSHIPGIQPAQLQQALASFSRWLSTSIEVVSSSSPRLSRLTLQRLHTQIHHAALGRIAKAYEMICESVRRKENRYEAAATLLGTERPFGQVGLLWQIFGLKEDE</sequence>
<dbReference type="AlphaFoldDB" id="A0A9P5P4Z1"/>
<organism evidence="14 15">
    <name type="scientific">Rhodocollybia butyracea</name>
    <dbReference type="NCBI Taxonomy" id="206335"/>
    <lineage>
        <taxon>Eukaryota</taxon>
        <taxon>Fungi</taxon>
        <taxon>Dikarya</taxon>
        <taxon>Basidiomycota</taxon>
        <taxon>Agaricomycotina</taxon>
        <taxon>Agaricomycetes</taxon>
        <taxon>Agaricomycetidae</taxon>
        <taxon>Agaricales</taxon>
        <taxon>Marasmiineae</taxon>
        <taxon>Omphalotaceae</taxon>
        <taxon>Rhodocollybia</taxon>
    </lineage>
</organism>
<name>A0A9P5P4Z1_9AGAR</name>
<dbReference type="Proteomes" id="UP000772434">
    <property type="component" value="Unassembled WGS sequence"/>
</dbReference>
<comment type="function">
    <text evidence="10">Acts as component of the peripheral membrane COG complex that is involved in intra-Golgi protein trafficking. COG is located at the cis-Golgi, and regulates tethering of retrograde intra-Golgi vesicles and possibly a number of other membrane trafficking events.</text>
</comment>
<evidence type="ECO:0000256" key="9">
    <source>
        <dbReference type="ARBA" id="ARBA00043873"/>
    </source>
</evidence>
<feature type="region of interest" description="Disordered" evidence="11">
    <location>
        <begin position="1"/>
        <end position="35"/>
    </location>
</feature>
<proteinExistence type="inferred from homology"/>
<reference evidence="14" key="1">
    <citation type="submission" date="2020-11" db="EMBL/GenBank/DDBJ databases">
        <authorList>
            <consortium name="DOE Joint Genome Institute"/>
            <person name="Ahrendt S."/>
            <person name="Riley R."/>
            <person name="Andreopoulos W."/>
            <person name="Labutti K."/>
            <person name="Pangilinan J."/>
            <person name="Ruiz-Duenas F.J."/>
            <person name="Barrasa J.M."/>
            <person name="Sanchez-Garcia M."/>
            <person name="Camarero S."/>
            <person name="Miyauchi S."/>
            <person name="Serrano A."/>
            <person name="Linde D."/>
            <person name="Babiker R."/>
            <person name="Drula E."/>
            <person name="Ayuso-Fernandez I."/>
            <person name="Pacheco R."/>
            <person name="Padilla G."/>
            <person name="Ferreira P."/>
            <person name="Barriuso J."/>
            <person name="Kellner H."/>
            <person name="Castanera R."/>
            <person name="Alfaro M."/>
            <person name="Ramirez L."/>
            <person name="Pisabarro A.G."/>
            <person name="Kuo A."/>
            <person name="Tritt A."/>
            <person name="Lipzen A."/>
            <person name="He G."/>
            <person name="Yan M."/>
            <person name="Ng V."/>
            <person name="Cullen D."/>
            <person name="Martin F."/>
            <person name="Rosso M.-N."/>
            <person name="Henrissat B."/>
            <person name="Hibbett D."/>
            <person name="Martinez A.T."/>
            <person name="Grigoriev I.V."/>
        </authorList>
    </citation>
    <scope>NUCLEOTIDE SEQUENCE</scope>
    <source>
        <strain evidence="14">AH 40177</strain>
    </source>
</reference>
<dbReference type="GO" id="GO:0006891">
    <property type="term" value="P:intra-Golgi vesicle-mediated transport"/>
    <property type="evidence" value="ECO:0007669"/>
    <property type="project" value="UniProtKB-UniRule"/>
</dbReference>
<protein>
    <recommendedName>
        <fullName evidence="3 10">Conserved oligomeric Golgi complex subunit 6</fullName>
        <shortName evidence="10">COG complex subunit 6</shortName>
    </recommendedName>
    <alternativeName>
        <fullName evidence="8 10">Component of oligomeric Golgi complex 6</fullName>
    </alternativeName>
</protein>